<comment type="caution">
    <text evidence="1">The sequence shown here is derived from an EMBL/GenBank/DDBJ whole genome shotgun (WGS) entry which is preliminary data.</text>
</comment>
<evidence type="ECO:0000313" key="2">
    <source>
        <dbReference type="Proteomes" id="UP000569903"/>
    </source>
</evidence>
<dbReference type="RefSeq" id="WP_185388192.1">
    <property type="nucleotide sequence ID" value="NZ_JAARQN010000002.1"/>
</dbReference>
<proteinExistence type="predicted"/>
<reference evidence="1 2" key="1">
    <citation type="submission" date="2020-03" db="EMBL/GenBank/DDBJ databases">
        <title>Soil Listeria distribution.</title>
        <authorList>
            <person name="Liao J."/>
            <person name="Wiedmann M."/>
        </authorList>
    </citation>
    <scope>NUCLEOTIDE SEQUENCE [LARGE SCALE GENOMIC DNA]</scope>
    <source>
        <strain evidence="1 2">FSL L7-1614</strain>
    </source>
</reference>
<evidence type="ECO:0000313" key="1">
    <source>
        <dbReference type="EMBL" id="MBC1456753.1"/>
    </source>
</evidence>
<dbReference type="Proteomes" id="UP000569903">
    <property type="component" value="Unassembled WGS sequence"/>
</dbReference>
<accession>A0A841YVL9</accession>
<dbReference type="EMBL" id="JAARQN010000002">
    <property type="protein sequence ID" value="MBC1456753.1"/>
    <property type="molecule type" value="Genomic_DNA"/>
</dbReference>
<sequence>MKSRIKKIMKLTVITILVLTTIITPVQVLANSGSINESITKYTLEQDSLPAVPQELANVFILDANGKLLVSRLENSLVSYQTNTNKLSNIHSNYLGQKI</sequence>
<name>A0A841YVL9_9LIST</name>
<gene>
    <name evidence="1" type="ORF">HB850_03225</name>
</gene>
<protein>
    <submittedName>
        <fullName evidence="1">Uncharacterized protein</fullName>
    </submittedName>
</protein>
<dbReference type="AlphaFoldDB" id="A0A841YVL9"/>
<organism evidence="1 2">
    <name type="scientific">Listeria newyorkensis</name>
    <dbReference type="NCBI Taxonomy" id="1497681"/>
    <lineage>
        <taxon>Bacteria</taxon>
        <taxon>Bacillati</taxon>
        <taxon>Bacillota</taxon>
        <taxon>Bacilli</taxon>
        <taxon>Bacillales</taxon>
        <taxon>Listeriaceae</taxon>
        <taxon>Listeria</taxon>
    </lineage>
</organism>